<reference evidence="15" key="1">
    <citation type="submission" date="2025-08" db="UniProtKB">
        <authorList>
            <consortium name="RefSeq"/>
        </authorList>
    </citation>
    <scope>IDENTIFICATION</scope>
    <source>
        <tissue evidence="15">Whole body</tissue>
    </source>
</reference>
<evidence type="ECO:0000256" key="2">
    <source>
        <dbReference type="ARBA" id="ARBA00005314"/>
    </source>
</evidence>
<dbReference type="GO" id="GO:0007188">
    <property type="term" value="P:adenylate cyclase-modulating G protein-coupled receptor signaling pathway"/>
    <property type="evidence" value="ECO:0007669"/>
    <property type="project" value="TreeGrafter"/>
</dbReference>
<comment type="subcellular location">
    <subcellularLocation>
        <location evidence="1">Cell membrane</location>
        <topology evidence="1">Multi-pass membrane protein</topology>
    </subcellularLocation>
</comment>
<evidence type="ECO:0000256" key="9">
    <source>
        <dbReference type="ARBA" id="ARBA00023224"/>
    </source>
</evidence>
<dbReference type="PANTHER" id="PTHR45620">
    <property type="entry name" value="PDF RECEPTOR-LIKE PROTEIN-RELATED"/>
    <property type="match status" value="1"/>
</dbReference>
<feature type="transmembrane region" description="Helical" evidence="11">
    <location>
        <begin position="410"/>
        <end position="427"/>
    </location>
</feature>
<evidence type="ECO:0000313" key="15">
    <source>
        <dbReference type="RefSeq" id="XP_025417452.1"/>
    </source>
</evidence>
<dbReference type="Gene3D" id="4.10.1240.10">
    <property type="entry name" value="GPCR, family 2, extracellular hormone receptor domain"/>
    <property type="match status" value="1"/>
</dbReference>
<dbReference type="InterPro" id="IPR001879">
    <property type="entry name" value="GPCR_2_extracellular_dom"/>
</dbReference>
<evidence type="ECO:0000256" key="4">
    <source>
        <dbReference type="ARBA" id="ARBA00022692"/>
    </source>
</evidence>
<keyword evidence="8" id="KW-0675">Receptor</keyword>
<sequence length="452" mass="50556">MTDYQYGLSNIQDNHILQQIIAKRKKMCESLLDDPLMSDSDVWCPREFDGWSCVNRTKAGGVATFPCPYFILGFDSKRFGQKICLQDGTWFKHPDSNKTWSNYTTCVDLDDLKLRNQVNMIYKWGYTVSLAALAVSIFIFFYFRSLTCTRIQIHKNLFISLAMNNCLWLVWYEAVVDNLPVLMANGLACKLLHVLVQYFLVATYFWMFCEGLYLHTLLVVTFLTESKVMPFLHTIGWGIPAVLVSTYAGLRTITTGETIQLLLDTRIAVLLDTVGTGVRVDVGQPGVPDQHCQTAVGQTACQTDHHGQSETRGDQRTGAVIQPPKLQKEQQQRGQLRQGARVIQQDWQGGPGHAHPDPSPRTPVHRHALSTGARHAVGARLPGHFSGGRLMPGPVRGATVLFLQRRGMPATEHGITITIIIIIIILAHRCCQRLRNGGNTARSIRTGRGTRA</sequence>
<name>A0A8B8G3A2_9HEMI</name>
<keyword evidence="3" id="KW-1003">Cell membrane</keyword>
<keyword evidence="5 11" id="KW-1133">Transmembrane helix</keyword>
<evidence type="ECO:0000256" key="7">
    <source>
        <dbReference type="ARBA" id="ARBA00023136"/>
    </source>
</evidence>
<dbReference type="Gene3D" id="1.20.1070.10">
    <property type="entry name" value="Rhodopsin 7-helix transmembrane proteins"/>
    <property type="match status" value="1"/>
</dbReference>
<dbReference type="GO" id="GO:0007166">
    <property type="term" value="P:cell surface receptor signaling pathway"/>
    <property type="evidence" value="ECO:0007669"/>
    <property type="project" value="InterPro"/>
</dbReference>
<feature type="domain" description="G-protein coupled receptors family 2 profile 2" evidence="13">
    <location>
        <begin position="118"/>
        <end position="253"/>
    </location>
</feature>
<dbReference type="SUPFAM" id="SSF111418">
    <property type="entry name" value="Hormone receptor domain"/>
    <property type="match status" value="1"/>
</dbReference>
<dbReference type="Pfam" id="PF02793">
    <property type="entry name" value="HRM"/>
    <property type="match status" value="1"/>
</dbReference>
<dbReference type="Proteomes" id="UP000694846">
    <property type="component" value="Unplaced"/>
</dbReference>
<dbReference type="InterPro" id="IPR017981">
    <property type="entry name" value="GPCR_2-like_7TM"/>
</dbReference>
<dbReference type="GO" id="GO:0005886">
    <property type="term" value="C:plasma membrane"/>
    <property type="evidence" value="ECO:0007669"/>
    <property type="project" value="UniProtKB-SubCell"/>
</dbReference>
<evidence type="ECO:0000256" key="11">
    <source>
        <dbReference type="SAM" id="Phobius"/>
    </source>
</evidence>
<dbReference type="PROSITE" id="PS50227">
    <property type="entry name" value="G_PROTEIN_RECEP_F2_3"/>
    <property type="match status" value="1"/>
</dbReference>
<dbReference type="PANTHER" id="PTHR45620:SF32">
    <property type="entry name" value="DIURETIC HORMONE 31 RECEPTOR, ISOFORM C"/>
    <property type="match status" value="1"/>
</dbReference>
<dbReference type="AlphaFoldDB" id="A0A8B8G3A2"/>
<dbReference type="InterPro" id="IPR000832">
    <property type="entry name" value="GPCR_2_secretin-like"/>
</dbReference>
<dbReference type="InterPro" id="IPR036445">
    <property type="entry name" value="GPCR_2_extracell_dom_sf"/>
</dbReference>
<evidence type="ECO:0000313" key="14">
    <source>
        <dbReference type="Proteomes" id="UP000694846"/>
    </source>
</evidence>
<evidence type="ECO:0000259" key="13">
    <source>
        <dbReference type="PROSITE" id="PS50261"/>
    </source>
</evidence>
<evidence type="ECO:0000256" key="10">
    <source>
        <dbReference type="SAM" id="MobiDB-lite"/>
    </source>
</evidence>
<dbReference type="PRINTS" id="PR00249">
    <property type="entry name" value="GPCRSECRETIN"/>
</dbReference>
<feature type="region of interest" description="Disordered" evidence="10">
    <location>
        <begin position="346"/>
        <end position="366"/>
    </location>
</feature>
<keyword evidence="4 11" id="KW-0812">Transmembrane</keyword>
<evidence type="ECO:0000256" key="5">
    <source>
        <dbReference type="ARBA" id="ARBA00022989"/>
    </source>
</evidence>
<gene>
    <name evidence="15" type="primary">LOC112688476</name>
</gene>
<organism evidence="14 15">
    <name type="scientific">Sipha flava</name>
    <name type="common">yellow sugarcane aphid</name>
    <dbReference type="NCBI Taxonomy" id="143950"/>
    <lineage>
        <taxon>Eukaryota</taxon>
        <taxon>Metazoa</taxon>
        <taxon>Ecdysozoa</taxon>
        <taxon>Arthropoda</taxon>
        <taxon>Hexapoda</taxon>
        <taxon>Insecta</taxon>
        <taxon>Pterygota</taxon>
        <taxon>Neoptera</taxon>
        <taxon>Paraneoptera</taxon>
        <taxon>Hemiptera</taxon>
        <taxon>Sternorrhyncha</taxon>
        <taxon>Aphidomorpha</taxon>
        <taxon>Aphidoidea</taxon>
        <taxon>Aphididae</taxon>
        <taxon>Sipha</taxon>
    </lineage>
</organism>
<feature type="transmembrane region" description="Helical" evidence="11">
    <location>
        <begin position="124"/>
        <end position="144"/>
    </location>
</feature>
<dbReference type="GeneID" id="112688476"/>
<feature type="domain" description="G-protein coupled receptors family 2 profile 1" evidence="12">
    <location>
        <begin position="27"/>
        <end position="110"/>
    </location>
</feature>
<evidence type="ECO:0000256" key="3">
    <source>
        <dbReference type="ARBA" id="ARBA00022475"/>
    </source>
</evidence>
<keyword evidence="9" id="KW-0807">Transducer</keyword>
<evidence type="ECO:0000256" key="6">
    <source>
        <dbReference type="ARBA" id="ARBA00023040"/>
    </source>
</evidence>
<dbReference type="RefSeq" id="XP_025417452.1">
    <property type="nucleotide sequence ID" value="XM_025561667.1"/>
</dbReference>
<feature type="region of interest" description="Disordered" evidence="10">
    <location>
        <begin position="300"/>
        <end position="320"/>
    </location>
</feature>
<accession>A0A8B8G3A2</accession>
<dbReference type="OrthoDB" id="16753at2759"/>
<proteinExistence type="inferred from homology"/>
<dbReference type="GO" id="GO:0008528">
    <property type="term" value="F:G protein-coupled peptide receptor activity"/>
    <property type="evidence" value="ECO:0007669"/>
    <property type="project" value="TreeGrafter"/>
</dbReference>
<comment type="similarity">
    <text evidence="2">Belongs to the G-protein coupled receptor 2 family.</text>
</comment>
<keyword evidence="7 11" id="KW-0472">Membrane</keyword>
<dbReference type="SMART" id="SM00008">
    <property type="entry name" value="HormR"/>
    <property type="match status" value="1"/>
</dbReference>
<evidence type="ECO:0000256" key="8">
    <source>
        <dbReference type="ARBA" id="ARBA00023170"/>
    </source>
</evidence>
<feature type="transmembrane region" description="Helical" evidence="11">
    <location>
        <begin position="195"/>
        <end position="223"/>
    </location>
</feature>
<feature type="compositionally biased region" description="Basic and acidic residues" evidence="10">
    <location>
        <begin position="303"/>
        <end position="315"/>
    </location>
</feature>
<dbReference type="PROSITE" id="PS50261">
    <property type="entry name" value="G_PROTEIN_RECEP_F2_4"/>
    <property type="match status" value="1"/>
</dbReference>
<dbReference type="InterPro" id="IPR050332">
    <property type="entry name" value="GPCR_2"/>
</dbReference>
<keyword evidence="14" id="KW-1185">Reference proteome</keyword>
<evidence type="ECO:0000259" key="12">
    <source>
        <dbReference type="PROSITE" id="PS50227"/>
    </source>
</evidence>
<keyword evidence="6" id="KW-0297">G-protein coupled receptor</keyword>
<evidence type="ECO:0000256" key="1">
    <source>
        <dbReference type="ARBA" id="ARBA00004651"/>
    </source>
</evidence>
<protein>
    <submittedName>
        <fullName evidence="15">Calcitonin gene-related peptide type 1 receptor-like isoform X2</fullName>
    </submittedName>
</protein>
<dbReference type="Pfam" id="PF00002">
    <property type="entry name" value="7tm_2"/>
    <property type="match status" value="1"/>
</dbReference>
<feature type="transmembrane region" description="Helical" evidence="11">
    <location>
        <begin position="156"/>
        <end position="175"/>
    </location>
</feature>